<name>A0A5E4QJQ6_9NEOP</name>
<accession>A0A5E4QJQ6</accession>
<feature type="non-terminal residue" evidence="2">
    <location>
        <position position="361"/>
    </location>
</feature>
<dbReference type="AlphaFoldDB" id="A0A5E4QJQ6"/>
<sequence length="361" mass="40024">MSTSQRQSRKSRASAAELESTSELNLITALPSVPIRTTRTSRLRAAAASNSNKKKSNRSSSVQLLLEDDTSKSGKNAKIIDRDKTKQSNNRRQSCEKENISVSPTFLDNDIGAIKTKHSISKNILEKDKEKCSVLISSPKGKAIDSKYNSKIDATFRRNLVAETSVVNWKDETNVDEVFNGLLDKTSSLDKEEFDVLFKDIVESKEVDVVNGDGPVLRDSELKFSNNVDIPIINKEFNDISCVQICNGDVPKVNEVGLLGAVCVRKVERFSELLSNLCSPREADDLFEHLLTENEIHSSSNLRAKAPECTPPCRRAQLPWTTTPAKRVPESAPVINGDVIKVNDSQADDSCESEVNDLWKQ</sequence>
<dbReference type="Proteomes" id="UP000324832">
    <property type="component" value="Unassembled WGS sequence"/>
</dbReference>
<feature type="region of interest" description="Disordered" evidence="1">
    <location>
        <begin position="41"/>
        <end position="98"/>
    </location>
</feature>
<organism evidence="2 3">
    <name type="scientific">Leptidea sinapis</name>
    <dbReference type="NCBI Taxonomy" id="189913"/>
    <lineage>
        <taxon>Eukaryota</taxon>
        <taxon>Metazoa</taxon>
        <taxon>Ecdysozoa</taxon>
        <taxon>Arthropoda</taxon>
        <taxon>Hexapoda</taxon>
        <taxon>Insecta</taxon>
        <taxon>Pterygota</taxon>
        <taxon>Neoptera</taxon>
        <taxon>Endopterygota</taxon>
        <taxon>Lepidoptera</taxon>
        <taxon>Glossata</taxon>
        <taxon>Ditrysia</taxon>
        <taxon>Papilionoidea</taxon>
        <taxon>Pieridae</taxon>
        <taxon>Dismorphiinae</taxon>
        <taxon>Leptidea</taxon>
    </lineage>
</organism>
<dbReference type="EMBL" id="FZQP02003601">
    <property type="protein sequence ID" value="VVC98510.1"/>
    <property type="molecule type" value="Genomic_DNA"/>
</dbReference>
<evidence type="ECO:0000313" key="3">
    <source>
        <dbReference type="Proteomes" id="UP000324832"/>
    </source>
</evidence>
<proteinExistence type="predicted"/>
<feature type="compositionally biased region" description="Low complexity" evidence="1">
    <location>
        <begin position="41"/>
        <end position="51"/>
    </location>
</feature>
<reference evidence="2 3" key="1">
    <citation type="submission" date="2017-07" db="EMBL/GenBank/DDBJ databases">
        <authorList>
            <person name="Talla V."/>
            <person name="Backstrom N."/>
        </authorList>
    </citation>
    <scope>NUCLEOTIDE SEQUENCE [LARGE SCALE GENOMIC DNA]</scope>
</reference>
<keyword evidence="3" id="KW-1185">Reference proteome</keyword>
<gene>
    <name evidence="2" type="ORF">LSINAPIS_LOCUS9581</name>
</gene>
<protein>
    <submittedName>
        <fullName evidence="2">Uncharacterized protein</fullName>
    </submittedName>
</protein>
<evidence type="ECO:0000313" key="2">
    <source>
        <dbReference type="EMBL" id="VVC98510.1"/>
    </source>
</evidence>
<evidence type="ECO:0000256" key="1">
    <source>
        <dbReference type="SAM" id="MobiDB-lite"/>
    </source>
</evidence>
<feature type="region of interest" description="Disordered" evidence="1">
    <location>
        <begin position="1"/>
        <end position="23"/>
    </location>
</feature>